<dbReference type="GO" id="GO:0016747">
    <property type="term" value="F:acyltransferase activity, transferring groups other than amino-acyl groups"/>
    <property type="evidence" value="ECO:0007669"/>
    <property type="project" value="InterPro"/>
</dbReference>
<keyword evidence="1" id="KW-0808">Transferase</keyword>
<dbReference type="Pfam" id="PF00583">
    <property type="entry name" value="Acetyltransf_1"/>
    <property type="match status" value="1"/>
</dbReference>
<sequence length="153" mass="17197">MTTDAVRFRAATTEDAEELLKLQYLCYQSEAVIYGYDIQPLTQRLAEVVRELEEQLSFVAVLDGLIVGGVRSHVADSDVVLGKLITHPRAQRRGVGSHLMALVENAARDIPEVHAVALFTGSRSADNLRFYQRRGYQVTNTDNVMTWMRKSID</sequence>
<reference evidence="4 5" key="1">
    <citation type="submission" date="2018-03" db="EMBL/GenBank/DDBJ databases">
        <title>Bacteriophage NCPPB3778 and a type I-E CRISPR drive the evolution of the US Biological Select Agent, Rathayibacter toxicus.</title>
        <authorList>
            <person name="Davis E.W.II."/>
            <person name="Tabima J.F."/>
            <person name="Weisberg A.J."/>
            <person name="Dantas Lopes L."/>
            <person name="Wiseman M.S."/>
            <person name="Wiseman M.S."/>
            <person name="Pupko T."/>
            <person name="Belcher M.S."/>
            <person name="Sechler A.J."/>
            <person name="Tancos M.A."/>
            <person name="Schroeder B.K."/>
            <person name="Murray T.D."/>
            <person name="Luster D.G."/>
            <person name="Schneider W.L."/>
            <person name="Rogers E."/>
            <person name="Andreote F.D."/>
            <person name="Grunwald N.J."/>
            <person name="Putnam M.L."/>
            <person name="Chang J.H."/>
        </authorList>
    </citation>
    <scope>NUCLEOTIDE SEQUENCE [LARGE SCALE GENOMIC DNA]</scope>
    <source>
        <strain evidence="4 5">NCCPB 2253</strain>
    </source>
</reference>
<gene>
    <name evidence="4" type="ORF">C7V51_15810</name>
</gene>
<dbReference type="InterPro" id="IPR016181">
    <property type="entry name" value="Acyl_CoA_acyltransferase"/>
</dbReference>
<organism evidence="4 5">
    <name type="scientific">Rathayibacter iranicus</name>
    <dbReference type="NCBI Taxonomy" id="59737"/>
    <lineage>
        <taxon>Bacteria</taxon>
        <taxon>Bacillati</taxon>
        <taxon>Actinomycetota</taxon>
        <taxon>Actinomycetes</taxon>
        <taxon>Micrococcales</taxon>
        <taxon>Microbacteriaceae</taxon>
        <taxon>Rathayibacter</taxon>
    </lineage>
</organism>
<evidence type="ECO:0000259" key="3">
    <source>
        <dbReference type="PROSITE" id="PS51186"/>
    </source>
</evidence>
<dbReference type="PROSITE" id="PS51186">
    <property type="entry name" value="GNAT"/>
    <property type="match status" value="1"/>
</dbReference>
<proteinExistence type="predicted"/>
<evidence type="ECO:0000256" key="2">
    <source>
        <dbReference type="ARBA" id="ARBA00023315"/>
    </source>
</evidence>
<dbReference type="InterPro" id="IPR000182">
    <property type="entry name" value="GNAT_dom"/>
</dbReference>
<name>A0AAD1AGI7_9MICO</name>
<dbReference type="AlphaFoldDB" id="A0AAD1AGI7"/>
<dbReference type="Proteomes" id="UP000283946">
    <property type="component" value="Chromosome"/>
</dbReference>
<dbReference type="EMBL" id="CP028130">
    <property type="protein sequence ID" value="AZZ57172.1"/>
    <property type="molecule type" value="Genomic_DNA"/>
</dbReference>
<dbReference type="KEGG" id="ria:C7V51_15810"/>
<dbReference type="CDD" id="cd04301">
    <property type="entry name" value="NAT_SF"/>
    <property type="match status" value="1"/>
</dbReference>
<dbReference type="SUPFAM" id="SSF55729">
    <property type="entry name" value="Acyl-CoA N-acyltransferases (Nat)"/>
    <property type="match status" value="1"/>
</dbReference>
<dbReference type="RefSeq" id="WP_104266410.1">
    <property type="nucleotide sequence ID" value="NZ_CP028130.1"/>
</dbReference>
<evidence type="ECO:0000313" key="4">
    <source>
        <dbReference type="EMBL" id="AZZ57172.1"/>
    </source>
</evidence>
<evidence type="ECO:0000313" key="5">
    <source>
        <dbReference type="Proteomes" id="UP000283946"/>
    </source>
</evidence>
<feature type="domain" description="N-acetyltransferase" evidence="3">
    <location>
        <begin position="6"/>
        <end position="153"/>
    </location>
</feature>
<dbReference type="Gene3D" id="3.40.630.30">
    <property type="match status" value="1"/>
</dbReference>
<dbReference type="InterPro" id="IPR050832">
    <property type="entry name" value="Bact_Acetyltransf"/>
</dbReference>
<keyword evidence="2" id="KW-0012">Acyltransferase</keyword>
<accession>A0AAD1AGI7</accession>
<dbReference type="PANTHER" id="PTHR43877">
    <property type="entry name" value="AMINOALKYLPHOSPHONATE N-ACETYLTRANSFERASE-RELATED-RELATED"/>
    <property type="match status" value="1"/>
</dbReference>
<protein>
    <submittedName>
        <fullName evidence="4">N-acetyltransferase</fullName>
    </submittedName>
</protein>
<evidence type="ECO:0000256" key="1">
    <source>
        <dbReference type="ARBA" id="ARBA00022679"/>
    </source>
</evidence>